<keyword evidence="2" id="KW-1185">Reference proteome</keyword>
<comment type="caution">
    <text evidence="1">The sequence shown here is derived from an EMBL/GenBank/DDBJ whole genome shotgun (WGS) entry which is preliminary data.</text>
</comment>
<evidence type="ECO:0000313" key="1">
    <source>
        <dbReference type="EMBL" id="SPJ93216.1"/>
    </source>
</evidence>
<sequence>MRVHLCGRLADEDVMNYIPICLLVL</sequence>
<dbReference type="AlphaFoldDB" id="A0AAE8MP87"/>
<evidence type="ECO:0000313" key="2">
    <source>
        <dbReference type="Proteomes" id="UP001187734"/>
    </source>
</evidence>
<name>A0AAE8MP87_9HYPO</name>
<protein>
    <submittedName>
        <fullName evidence="1">Uncharacterized protein</fullName>
    </submittedName>
</protein>
<gene>
    <name evidence="1" type="ORF">FTOL_13822</name>
</gene>
<dbReference type="EMBL" id="ONZP01001082">
    <property type="protein sequence ID" value="SPJ93216.1"/>
    <property type="molecule type" value="Genomic_DNA"/>
</dbReference>
<proteinExistence type="predicted"/>
<accession>A0AAE8MP87</accession>
<dbReference type="Proteomes" id="UP001187734">
    <property type="component" value="Unassembled WGS sequence"/>
</dbReference>
<organism evidence="1 2">
    <name type="scientific">Fusarium torulosum</name>
    <dbReference type="NCBI Taxonomy" id="33205"/>
    <lineage>
        <taxon>Eukaryota</taxon>
        <taxon>Fungi</taxon>
        <taxon>Dikarya</taxon>
        <taxon>Ascomycota</taxon>
        <taxon>Pezizomycotina</taxon>
        <taxon>Sordariomycetes</taxon>
        <taxon>Hypocreomycetidae</taxon>
        <taxon>Hypocreales</taxon>
        <taxon>Nectriaceae</taxon>
        <taxon>Fusarium</taxon>
    </lineage>
</organism>
<reference evidence="1" key="1">
    <citation type="submission" date="2018-03" db="EMBL/GenBank/DDBJ databases">
        <authorList>
            <person name="Guldener U."/>
        </authorList>
    </citation>
    <scope>NUCLEOTIDE SEQUENCE</scope>
</reference>